<evidence type="ECO:0000313" key="1">
    <source>
        <dbReference type="EMBL" id="CAQ34900.1"/>
    </source>
</evidence>
<protein>
    <submittedName>
        <fullName evidence="1">Uncharacterized protein</fullName>
    </submittedName>
</protein>
<geneLocation type="plasmid" evidence="1 2">
    <name>pHI4320</name>
</geneLocation>
<dbReference type="EnsemblBacteria" id="CAQ34900">
    <property type="protein sequence ID" value="CAQ34900"/>
    <property type="gene ID" value="PMIP51"/>
</dbReference>
<dbReference type="eggNOG" id="ENOG5032IPC">
    <property type="taxonomic scope" value="Bacteria"/>
</dbReference>
<name>B1VJ91_PROMH</name>
<reference evidence="1 2" key="1">
    <citation type="journal article" date="2008" name="J. Bacteriol.">
        <title>Complete genome sequence of uropathogenic Proteus mirabilis, a master of both adherence and motility.</title>
        <authorList>
            <person name="Pearson M.M."/>
            <person name="Sebaihia M."/>
            <person name="Churcher C."/>
            <person name="Quail M.A."/>
            <person name="Seshasayee A.S."/>
            <person name="Luscombe N.M."/>
            <person name="Abdellah Z."/>
            <person name="Arrosmith C."/>
            <person name="Atkin B."/>
            <person name="Chillingworth T."/>
            <person name="Hauser H."/>
            <person name="Jagels K."/>
            <person name="Moule S."/>
            <person name="Mungall K."/>
            <person name="Norbertczak H."/>
            <person name="Rabbinowitsch E."/>
            <person name="Walker D."/>
            <person name="Whithead S."/>
            <person name="Thomson N.R."/>
            <person name="Rather P.N."/>
            <person name="Parkhill J."/>
            <person name="Mobley H.L."/>
        </authorList>
    </citation>
    <scope>NUCLEOTIDE SEQUENCE [LARGE SCALE GENOMIC DNA]</scope>
    <source>
        <strain evidence="1 2">HI4320</strain>
    </source>
</reference>
<dbReference type="KEGG" id="pmr:PMIP51"/>
<sequence length="189" mass="21932">MHEYRAMNEKPTFFDQYRPVFEVVCRMLGGNWRVNLLDDCQYRIKLTSPDFRGFIIIVRQEQGRLVLTGFVDSRLYRGTYFKCTVASDRKPDAIAQTITRKILCCVREELIKAREIEKSHQDALEQDKIIKGMLSRLVKLESHYNAFTGFRADNDLRGDITKRFDGYGLTVQGLTVEQLVKLTGIINTI</sequence>
<keyword evidence="2" id="KW-1185">Reference proteome</keyword>
<dbReference type="AlphaFoldDB" id="B1VJ91"/>
<accession>B1VJ91</accession>
<keyword evidence="1" id="KW-0614">Plasmid</keyword>
<dbReference type="HOGENOM" id="CLU_124357_0_0_6"/>
<proteinExistence type="predicted"/>
<evidence type="ECO:0000313" key="2">
    <source>
        <dbReference type="Proteomes" id="UP000008319"/>
    </source>
</evidence>
<dbReference type="Proteomes" id="UP000008319">
    <property type="component" value="Plasmid pHI4320"/>
</dbReference>
<gene>
    <name evidence="1" type="ordered locus">PMIP51</name>
</gene>
<dbReference type="EMBL" id="AM942760">
    <property type="protein sequence ID" value="CAQ34900.1"/>
    <property type="molecule type" value="Genomic_DNA"/>
</dbReference>
<organism evidence="1 2">
    <name type="scientific">Proteus mirabilis (strain HI4320)</name>
    <dbReference type="NCBI Taxonomy" id="529507"/>
    <lineage>
        <taxon>Bacteria</taxon>
        <taxon>Pseudomonadati</taxon>
        <taxon>Pseudomonadota</taxon>
        <taxon>Gammaproteobacteria</taxon>
        <taxon>Enterobacterales</taxon>
        <taxon>Morganellaceae</taxon>
        <taxon>Proteus</taxon>
    </lineage>
</organism>